<organism evidence="2 3">
    <name type="scientific">Rhipicephalus sanguineus</name>
    <name type="common">Brown dog tick</name>
    <name type="synonym">Ixodes sanguineus</name>
    <dbReference type="NCBI Taxonomy" id="34632"/>
    <lineage>
        <taxon>Eukaryota</taxon>
        <taxon>Metazoa</taxon>
        <taxon>Ecdysozoa</taxon>
        <taxon>Arthropoda</taxon>
        <taxon>Chelicerata</taxon>
        <taxon>Arachnida</taxon>
        <taxon>Acari</taxon>
        <taxon>Parasitiformes</taxon>
        <taxon>Ixodida</taxon>
        <taxon>Ixodoidea</taxon>
        <taxon>Ixodidae</taxon>
        <taxon>Rhipicephalinae</taxon>
        <taxon>Rhipicephalus</taxon>
        <taxon>Rhipicephalus</taxon>
    </lineage>
</organism>
<reference evidence="2" key="2">
    <citation type="submission" date="2021-09" db="EMBL/GenBank/DDBJ databases">
        <authorList>
            <person name="Jia N."/>
            <person name="Wang J."/>
            <person name="Shi W."/>
            <person name="Du L."/>
            <person name="Sun Y."/>
            <person name="Zhan W."/>
            <person name="Jiang J."/>
            <person name="Wang Q."/>
            <person name="Zhang B."/>
            <person name="Ji P."/>
            <person name="Sakyi L.B."/>
            <person name="Cui X."/>
            <person name="Yuan T."/>
            <person name="Jiang B."/>
            <person name="Yang W."/>
            <person name="Lam T.T.-Y."/>
            <person name="Chang Q."/>
            <person name="Ding S."/>
            <person name="Wang X."/>
            <person name="Zhu J."/>
            <person name="Ruan X."/>
            <person name="Zhao L."/>
            <person name="Wei J."/>
            <person name="Que T."/>
            <person name="Du C."/>
            <person name="Cheng J."/>
            <person name="Dai P."/>
            <person name="Han X."/>
            <person name="Huang E."/>
            <person name="Gao Y."/>
            <person name="Liu J."/>
            <person name="Shao H."/>
            <person name="Ye R."/>
            <person name="Li L."/>
            <person name="Wei W."/>
            <person name="Wang X."/>
            <person name="Wang C."/>
            <person name="Huo Q."/>
            <person name="Li W."/>
            <person name="Guo W."/>
            <person name="Chen H."/>
            <person name="Chen S."/>
            <person name="Zhou L."/>
            <person name="Zhou L."/>
            <person name="Ni X."/>
            <person name="Tian J."/>
            <person name="Zhou Y."/>
            <person name="Sheng Y."/>
            <person name="Liu T."/>
            <person name="Pan Y."/>
            <person name="Xia L."/>
            <person name="Li J."/>
            <person name="Zhao F."/>
            <person name="Cao W."/>
        </authorList>
    </citation>
    <scope>NUCLEOTIDE SEQUENCE</scope>
    <source>
        <strain evidence="2">Rsan-2018</strain>
        <tissue evidence="2">Larvae</tissue>
    </source>
</reference>
<proteinExistence type="predicted"/>
<reference evidence="2" key="1">
    <citation type="journal article" date="2020" name="Cell">
        <title>Large-Scale Comparative Analyses of Tick Genomes Elucidate Their Genetic Diversity and Vector Capacities.</title>
        <authorList>
            <consortium name="Tick Genome and Microbiome Consortium (TIGMIC)"/>
            <person name="Jia N."/>
            <person name="Wang J."/>
            <person name="Shi W."/>
            <person name="Du L."/>
            <person name="Sun Y."/>
            <person name="Zhan W."/>
            <person name="Jiang J.F."/>
            <person name="Wang Q."/>
            <person name="Zhang B."/>
            <person name="Ji P."/>
            <person name="Bell-Sakyi L."/>
            <person name="Cui X.M."/>
            <person name="Yuan T.T."/>
            <person name="Jiang B.G."/>
            <person name="Yang W.F."/>
            <person name="Lam T.T."/>
            <person name="Chang Q.C."/>
            <person name="Ding S.J."/>
            <person name="Wang X.J."/>
            <person name="Zhu J.G."/>
            <person name="Ruan X.D."/>
            <person name="Zhao L."/>
            <person name="Wei J.T."/>
            <person name="Ye R.Z."/>
            <person name="Que T.C."/>
            <person name="Du C.H."/>
            <person name="Zhou Y.H."/>
            <person name="Cheng J.X."/>
            <person name="Dai P.F."/>
            <person name="Guo W.B."/>
            <person name="Han X.H."/>
            <person name="Huang E.J."/>
            <person name="Li L.F."/>
            <person name="Wei W."/>
            <person name="Gao Y.C."/>
            <person name="Liu J.Z."/>
            <person name="Shao H.Z."/>
            <person name="Wang X."/>
            <person name="Wang C.C."/>
            <person name="Yang T.C."/>
            <person name="Huo Q.B."/>
            <person name="Li W."/>
            <person name="Chen H.Y."/>
            <person name="Chen S.E."/>
            <person name="Zhou L.G."/>
            <person name="Ni X.B."/>
            <person name="Tian J.H."/>
            <person name="Sheng Y."/>
            <person name="Liu T."/>
            <person name="Pan Y.S."/>
            <person name="Xia L.Y."/>
            <person name="Li J."/>
            <person name="Zhao F."/>
            <person name="Cao W.C."/>
        </authorList>
    </citation>
    <scope>NUCLEOTIDE SEQUENCE</scope>
    <source>
        <strain evidence="2">Rsan-2018</strain>
    </source>
</reference>
<accession>A0A9D4TBZ2</accession>
<protein>
    <submittedName>
        <fullName evidence="2">Uncharacterized protein</fullName>
    </submittedName>
</protein>
<sequence length="248" mass="26965">MRYKKALERSRGKGNLRFKTKKAALQALTPLLKPEFHKVLSNQVLLRNYATELVQKRWKSLRDKFRRLLIAKDTTETRATSGNYVSAARLESAATLPSSLGAPLKPASQVQAASQPPKLDSPAPSVGPSVQELLGDMIQFDDQCLDTVSGASVHSDDASGLPVVCTYTQAATTSPQPAVADASATSTPAQRKGRKRKNDEEVGSSTQNVQDLCDTLKKTEPRNEHEHFGLCLAKYMRKVPKTAAGAAY</sequence>
<keyword evidence="3" id="KW-1185">Reference proteome</keyword>
<feature type="region of interest" description="Disordered" evidence="1">
    <location>
        <begin position="172"/>
        <end position="209"/>
    </location>
</feature>
<name>A0A9D4TBZ2_RHISA</name>
<gene>
    <name evidence="2" type="ORF">HPB52_022866</name>
</gene>
<evidence type="ECO:0000256" key="1">
    <source>
        <dbReference type="SAM" id="MobiDB-lite"/>
    </source>
</evidence>
<evidence type="ECO:0000313" key="3">
    <source>
        <dbReference type="Proteomes" id="UP000821837"/>
    </source>
</evidence>
<dbReference type="EMBL" id="JABSTV010001245">
    <property type="protein sequence ID" value="KAH7984592.1"/>
    <property type="molecule type" value="Genomic_DNA"/>
</dbReference>
<dbReference type="Proteomes" id="UP000821837">
    <property type="component" value="Chromosome 1"/>
</dbReference>
<evidence type="ECO:0000313" key="2">
    <source>
        <dbReference type="EMBL" id="KAH7984592.1"/>
    </source>
</evidence>
<comment type="caution">
    <text evidence="2">The sequence shown here is derived from an EMBL/GenBank/DDBJ whole genome shotgun (WGS) entry which is preliminary data.</text>
</comment>
<dbReference type="AlphaFoldDB" id="A0A9D4TBZ2"/>
<dbReference type="VEuPathDB" id="VectorBase:RSAN_028137"/>
<feature type="region of interest" description="Disordered" evidence="1">
    <location>
        <begin position="99"/>
        <end position="126"/>
    </location>
</feature>